<evidence type="ECO:0000313" key="5">
    <source>
        <dbReference type="Proteomes" id="UP001560293"/>
    </source>
</evidence>
<sequence length="275" mass="29175">MNASHATSSHDDQRHGSDRDRRGADDRDPHGAGPRGRDDAPPPEKALDRVRKLFAKAESVAGTPEADVLLERAYALLAKYGVDEALARTGPDTTAAEVTVLDHVVSGSYQPDQVGLVAALASAMHCRAVTAVRGDNTRVVHIVGVRRHVERVGMLAGALTGVMLAAAARQRPAPGVSAVTHRKSFMTGFAFEVGRRLEAAEQGAVAESRDAAGAGIVLRSDAQRADAELRRRFPTAVRGTRRRVGMSGIEEGRRVGGSVDLGQRRFAGGRRQLGA</sequence>
<comment type="caution">
    <text evidence="4">The sequence shown here is derived from an EMBL/GenBank/DDBJ whole genome shotgun (WGS) entry which is preliminary data.</text>
</comment>
<feature type="region of interest" description="Disordered" evidence="1">
    <location>
        <begin position="1"/>
        <end position="45"/>
    </location>
</feature>
<protein>
    <submittedName>
        <fullName evidence="4">DUF2786 domain-containing protein</fullName>
    </submittedName>
</protein>
<evidence type="ECO:0000259" key="2">
    <source>
        <dbReference type="Pfam" id="PF10979"/>
    </source>
</evidence>
<reference evidence="5" key="1">
    <citation type="submission" date="2024-07" db="EMBL/GenBank/DDBJ databases">
        <title>Pseudomonas strain that inhibits Aeromonas fish pathogens.</title>
        <authorList>
            <person name="Wildschutte H."/>
        </authorList>
    </citation>
    <scope>NUCLEOTIDE SEQUENCE [LARGE SCALE GENOMIC DNA]</scope>
    <source>
        <strain evidence="5">n60</strain>
    </source>
</reference>
<organism evidence="4 5">
    <name type="scientific">Dietzia cinnamea</name>
    <dbReference type="NCBI Taxonomy" id="321318"/>
    <lineage>
        <taxon>Bacteria</taxon>
        <taxon>Bacillati</taxon>
        <taxon>Actinomycetota</taxon>
        <taxon>Actinomycetes</taxon>
        <taxon>Mycobacteriales</taxon>
        <taxon>Dietziaceae</taxon>
        <taxon>Dietzia</taxon>
    </lineage>
</organism>
<dbReference type="Pfam" id="PF10979">
    <property type="entry name" value="DUF2786"/>
    <property type="match status" value="1"/>
</dbReference>
<dbReference type="EMBL" id="JBFTEZ010000002">
    <property type="protein sequence ID" value="MEX6465303.1"/>
    <property type="molecule type" value="Genomic_DNA"/>
</dbReference>
<accession>A0ABV3YKR0</accession>
<dbReference type="Proteomes" id="UP001560293">
    <property type="component" value="Unassembled WGS sequence"/>
</dbReference>
<feature type="compositionally biased region" description="Basic and acidic residues" evidence="1">
    <location>
        <begin position="8"/>
        <end position="45"/>
    </location>
</feature>
<proteinExistence type="predicted"/>
<evidence type="ECO:0000259" key="3">
    <source>
        <dbReference type="Pfam" id="PF23771"/>
    </source>
</evidence>
<dbReference type="InterPro" id="IPR055592">
    <property type="entry name" value="DUF7168"/>
</dbReference>
<gene>
    <name evidence="4" type="ORF">AB6N35_13335</name>
</gene>
<keyword evidence="5" id="KW-1185">Reference proteome</keyword>
<dbReference type="InterPro" id="IPR024498">
    <property type="entry name" value="DUF2786"/>
</dbReference>
<dbReference type="Pfam" id="PF23771">
    <property type="entry name" value="DUF7168"/>
    <property type="match status" value="1"/>
</dbReference>
<name>A0ABV3YKR0_9ACTN</name>
<feature type="domain" description="DUF2786" evidence="2">
    <location>
        <begin position="45"/>
        <end position="84"/>
    </location>
</feature>
<dbReference type="RefSeq" id="WP_239550155.1">
    <property type="nucleotide sequence ID" value="NZ_JAFFGT010000006.1"/>
</dbReference>
<feature type="domain" description="DUF7168" evidence="3">
    <location>
        <begin position="111"/>
        <end position="215"/>
    </location>
</feature>
<evidence type="ECO:0000256" key="1">
    <source>
        <dbReference type="SAM" id="MobiDB-lite"/>
    </source>
</evidence>
<evidence type="ECO:0000313" key="4">
    <source>
        <dbReference type="EMBL" id="MEX6465303.1"/>
    </source>
</evidence>